<keyword evidence="8" id="KW-0238">DNA-binding</keyword>
<dbReference type="GO" id="GO:0003677">
    <property type="term" value="F:DNA binding"/>
    <property type="evidence" value="ECO:0007669"/>
    <property type="project" value="UniProtKB-KW"/>
</dbReference>
<dbReference type="GO" id="GO:0016747">
    <property type="term" value="F:acyltransferase activity, transferring groups other than amino-acyl groups"/>
    <property type="evidence" value="ECO:0007669"/>
    <property type="project" value="InterPro"/>
</dbReference>
<evidence type="ECO:0000313" key="11">
    <source>
        <dbReference type="Proteomes" id="UP000194945"/>
    </source>
</evidence>
<evidence type="ECO:0000256" key="4">
    <source>
        <dbReference type="ARBA" id="ARBA00022679"/>
    </source>
</evidence>
<evidence type="ECO:0000256" key="7">
    <source>
        <dbReference type="ARBA" id="ARBA00022932"/>
    </source>
</evidence>
<evidence type="ECO:0000256" key="3">
    <source>
        <dbReference type="ARBA" id="ARBA00022490"/>
    </source>
</evidence>
<keyword evidence="3" id="KW-0963">Cytoplasm</keyword>
<gene>
    <name evidence="10" type="ORF">BK730_10520</name>
</gene>
<dbReference type="GO" id="GO:0006271">
    <property type="term" value="P:DNA strand elongation involved in DNA replication"/>
    <property type="evidence" value="ECO:0007669"/>
    <property type="project" value="TreeGrafter"/>
</dbReference>
<feature type="domain" description="N-acetyltransferase" evidence="9">
    <location>
        <begin position="1"/>
        <end position="157"/>
    </location>
</feature>
<dbReference type="GO" id="GO:0005737">
    <property type="term" value="C:cytoplasm"/>
    <property type="evidence" value="ECO:0007669"/>
    <property type="project" value="UniProtKB-SubCell"/>
</dbReference>
<name>A0A242ZD51_9BACI</name>
<keyword evidence="6" id="KW-0235">DNA replication</keyword>
<evidence type="ECO:0000313" key="10">
    <source>
        <dbReference type="EMBL" id="OTX90856.1"/>
    </source>
</evidence>
<dbReference type="Pfam" id="PF00583">
    <property type="entry name" value="Acetyltransf_1"/>
    <property type="match status" value="1"/>
</dbReference>
<dbReference type="GO" id="GO:0009360">
    <property type="term" value="C:DNA polymerase III complex"/>
    <property type="evidence" value="ECO:0007669"/>
    <property type="project" value="InterPro"/>
</dbReference>
<dbReference type="RefSeq" id="WP_088092538.1">
    <property type="nucleotide sequence ID" value="NZ_JARMNH010000056.1"/>
</dbReference>
<dbReference type="AlphaFoldDB" id="A0A242ZD51"/>
<organism evidence="10 11">
    <name type="scientific">Bacillus wiedmannii</name>
    <dbReference type="NCBI Taxonomy" id="1890302"/>
    <lineage>
        <taxon>Bacteria</taxon>
        <taxon>Bacillati</taxon>
        <taxon>Bacillota</taxon>
        <taxon>Bacilli</taxon>
        <taxon>Bacillales</taxon>
        <taxon>Bacillaceae</taxon>
        <taxon>Bacillus</taxon>
        <taxon>Bacillus cereus group</taxon>
    </lineage>
</organism>
<evidence type="ECO:0000256" key="2">
    <source>
        <dbReference type="ARBA" id="ARBA00010752"/>
    </source>
</evidence>
<dbReference type="EMBL" id="NFDE01000042">
    <property type="protein sequence ID" value="OTX90856.1"/>
    <property type="molecule type" value="Genomic_DNA"/>
</dbReference>
<dbReference type="InterPro" id="IPR016181">
    <property type="entry name" value="Acyl_CoA_acyltransferase"/>
</dbReference>
<evidence type="ECO:0000256" key="8">
    <source>
        <dbReference type="ARBA" id="ARBA00023125"/>
    </source>
</evidence>
<dbReference type="Gene3D" id="3.40.630.30">
    <property type="match status" value="1"/>
</dbReference>
<sequence length="159" mass="18485">MKIVKQWVQENSNYIREKVIEYNQKHISDEEKKPSEKISFIVRNEKEEIVGGITAITFWHHVHVDFLWVSEEYRHEGYGSQLIKLIEEFAIENECKQIDEIQGEKQLNISFDGRFMMDALKAIKEETVTLSFSGSMRPILIETGTPSAAVHLISPVRAY</sequence>
<dbReference type="Proteomes" id="UP000194945">
    <property type="component" value="Unassembled WGS sequence"/>
</dbReference>
<comment type="caution">
    <text evidence="10">The sequence shown here is derived from an EMBL/GenBank/DDBJ whole genome shotgun (WGS) entry which is preliminary data.</text>
</comment>
<dbReference type="PROSITE" id="PS51186">
    <property type="entry name" value="GNAT"/>
    <property type="match status" value="1"/>
</dbReference>
<dbReference type="SUPFAM" id="SSF55979">
    <property type="entry name" value="DNA clamp"/>
    <property type="match status" value="1"/>
</dbReference>
<keyword evidence="5" id="KW-0548">Nucleotidyltransferase</keyword>
<protein>
    <recommendedName>
        <fullName evidence="9">N-acetyltransferase domain-containing protein</fullName>
    </recommendedName>
</protein>
<dbReference type="GO" id="GO:0003887">
    <property type="term" value="F:DNA-directed DNA polymerase activity"/>
    <property type="evidence" value="ECO:0007669"/>
    <property type="project" value="UniProtKB-KW"/>
</dbReference>
<accession>A0A242ZD51</accession>
<dbReference type="InterPro" id="IPR001001">
    <property type="entry name" value="DNA_polIII_beta"/>
</dbReference>
<dbReference type="InterPro" id="IPR000182">
    <property type="entry name" value="GNAT_dom"/>
</dbReference>
<keyword evidence="7" id="KW-0239">DNA-directed DNA polymerase</keyword>
<evidence type="ECO:0000256" key="1">
    <source>
        <dbReference type="ARBA" id="ARBA00004496"/>
    </source>
</evidence>
<dbReference type="PANTHER" id="PTHR30478">
    <property type="entry name" value="DNA POLYMERASE III SUBUNIT BETA"/>
    <property type="match status" value="1"/>
</dbReference>
<comment type="similarity">
    <text evidence="2">Belongs to the beta sliding clamp family.</text>
</comment>
<evidence type="ECO:0000259" key="9">
    <source>
        <dbReference type="PROSITE" id="PS51186"/>
    </source>
</evidence>
<dbReference type="CDD" id="cd04301">
    <property type="entry name" value="NAT_SF"/>
    <property type="match status" value="1"/>
</dbReference>
<dbReference type="SUPFAM" id="SSF55729">
    <property type="entry name" value="Acyl-CoA N-acyltransferases (Nat)"/>
    <property type="match status" value="1"/>
</dbReference>
<proteinExistence type="inferred from homology"/>
<comment type="subcellular location">
    <subcellularLocation>
        <location evidence="1">Cytoplasm</location>
    </subcellularLocation>
</comment>
<keyword evidence="4" id="KW-0808">Transferase</keyword>
<dbReference type="PANTHER" id="PTHR30478:SF0">
    <property type="entry name" value="BETA SLIDING CLAMP"/>
    <property type="match status" value="1"/>
</dbReference>
<dbReference type="InterPro" id="IPR046938">
    <property type="entry name" value="DNA_clamp_sf"/>
</dbReference>
<reference evidence="10 11" key="1">
    <citation type="submission" date="2016-10" db="EMBL/GenBank/DDBJ databases">
        <title>Comparative genomics of Bacillus thuringiensis reveals a path to pathogens against multiple invertebrate hosts.</title>
        <authorList>
            <person name="Zheng J."/>
            <person name="Gao Q."/>
            <person name="Liu H."/>
            <person name="Peng D."/>
            <person name="Ruan L."/>
            <person name="Sun M."/>
        </authorList>
    </citation>
    <scope>NUCLEOTIDE SEQUENCE [LARGE SCALE GENOMIC DNA]</scope>
    <source>
        <strain evidence="10">BGSC 4BK1</strain>
    </source>
</reference>
<evidence type="ECO:0000256" key="5">
    <source>
        <dbReference type="ARBA" id="ARBA00022695"/>
    </source>
</evidence>
<evidence type="ECO:0000256" key="6">
    <source>
        <dbReference type="ARBA" id="ARBA00022705"/>
    </source>
</evidence>
<dbReference type="GO" id="GO:0008408">
    <property type="term" value="F:3'-5' exonuclease activity"/>
    <property type="evidence" value="ECO:0007669"/>
    <property type="project" value="InterPro"/>
</dbReference>